<dbReference type="STRING" id="61647.LG71_18125"/>
<comment type="caution">
    <text evidence="1">The sequence shown here is derived from an EMBL/GenBank/DDBJ whole genome shotgun (WGS) entry which is preliminary data.</text>
</comment>
<dbReference type="AlphaFoldDB" id="A0A089PN52"/>
<organism evidence="1 2">
    <name type="scientific">Pluralibacter gergoviae</name>
    <name type="common">Enterobacter gergoviae</name>
    <dbReference type="NCBI Taxonomy" id="61647"/>
    <lineage>
        <taxon>Bacteria</taxon>
        <taxon>Pseudomonadati</taxon>
        <taxon>Pseudomonadota</taxon>
        <taxon>Gammaproteobacteria</taxon>
        <taxon>Enterobacterales</taxon>
        <taxon>Enterobacteriaceae</taxon>
        <taxon>Pluralibacter</taxon>
    </lineage>
</organism>
<dbReference type="PATRIC" id="fig|61647.15.peg.2979"/>
<dbReference type="KEGG" id="pge:LG71_18125"/>
<evidence type="ECO:0000313" key="2">
    <source>
        <dbReference type="Proteomes" id="UP000036196"/>
    </source>
</evidence>
<dbReference type="EMBL" id="LDZF01000003">
    <property type="protein sequence ID" value="KMK15644.1"/>
    <property type="molecule type" value="Genomic_DNA"/>
</dbReference>
<evidence type="ECO:0000313" key="1">
    <source>
        <dbReference type="EMBL" id="KMK15644.1"/>
    </source>
</evidence>
<proteinExistence type="predicted"/>
<sequence length="103" mass="11753">MIVRTWHGCVPREFAEGFAAHLQVTGVRHSESIEGNLGASVRRETQGDWEHFFLATWWDSLASVKAFAGENYHIAVTYPEDDKYRLLSDPYVFQHEVEAISAL</sequence>
<accession>A0A089PN52</accession>
<dbReference type="RefSeq" id="WP_043084310.1">
    <property type="nucleotide sequence ID" value="NZ_CACVCI010000001.1"/>
</dbReference>
<dbReference type="Proteomes" id="UP000036196">
    <property type="component" value="Unassembled WGS sequence"/>
</dbReference>
<keyword evidence="2" id="KW-1185">Reference proteome</keyword>
<gene>
    <name evidence="1" type="ORF">ABW06_03295</name>
</gene>
<dbReference type="eggNOG" id="COG0596">
    <property type="taxonomic scope" value="Bacteria"/>
</dbReference>
<evidence type="ECO:0008006" key="3">
    <source>
        <dbReference type="Google" id="ProtNLM"/>
    </source>
</evidence>
<name>A0A089PN52_PLUGE</name>
<dbReference type="SUPFAM" id="SSF54909">
    <property type="entry name" value="Dimeric alpha+beta barrel"/>
    <property type="match status" value="1"/>
</dbReference>
<dbReference type="InterPro" id="IPR011008">
    <property type="entry name" value="Dimeric_a/b-barrel"/>
</dbReference>
<reference evidence="1 2" key="1">
    <citation type="submission" date="2015-05" db="EMBL/GenBank/DDBJ databases">
        <title>Genome sequences of Pluralibacter gergoviae.</title>
        <authorList>
            <person name="Greninger A.L."/>
            <person name="Miller S."/>
        </authorList>
    </citation>
    <scope>NUCLEOTIDE SEQUENCE [LARGE SCALE GENOMIC DNA]</scope>
    <source>
        <strain evidence="1 2">JS81F13</strain>
    </source>
</reference>
<protein>
    <recommendedName>
        <fullName evidence="3">Antibiotic biosynthesis monooxygenase</fullName>
    </recommendedName>
</protein>